<comment type="caution">
    <text evidence="10">The sequence shown here is derived from an EMBL/GenBank/DDBJ whole genome shotgun (WGS) entry which is preliminary data.</text>
</comment>
<dbReference type="InterPro" id="IPR050570">
    <property type="entry name" value="Cell_wall_metabolism_enzyme"/>
</dbReference>
<keyword evidence="7" id="KW-0482">Metalloprotease</keyword>
<evidence type="ECO:0000256" key="3">
    <source>
        <dbReference type="ARBA" id="ARBA00022670"/>
    </source>
</evidence>
<name>A0A853F6E0_9BURK</name>
<dbReference type="InterPro" id="IPR016047">
    <property type="entry name" value="M23ase_b-sheet_dom"/>
</dbReference>
<dbReference type="PANTHER" id="PTHR21666">
    <property type="entry name" value="PEPTIDASE-RELATED"/>
    <property type="match status" value="1"/>
</dbReference>
<evidence type="ECO:0000259" key="9">
    <source>
        <dbReference type="Pfam" id="PF19425"/>
    </source>
</evidence>
<dbReference type="EMBL" id="JACCEW010000001">
    <property type="protein sequence ID" value="NYT36135.1"/>
    <property type="molecule type" value="Genomic_DNA"/>
</dbReference>
<keyword evidence="3" id="KW-0645">Protease</keyword>
<sequence length="453" mass="50267">MFEKGKTGTPSYREITRAHRPHHFFRNGLVLIALGLFATAAALAVVKPPEPPALYQATQTLLLPAPQPLASGTSEQPYISETEIRRGDTLAALLQRLQIDEPGLQSFLVRNKNARAIYKLYPGRTVQAALDADGRMVWLRYNHGDGEKDGKYLARWLEIRPDNGGYVAEERSEVAATQVHVAEGQINSSLFGATDAAGIPDSVTMQMTDILGSKVDFLRDLRRGDRFRVVYESYAYQGQEVGAGRILALEFENKDKVYEAVWFAPDGGNGSYYDFNGHSLKGAFLRNAIKFTRISSTFGMRKHPIRGSWRQHKGVDYAAPTGTPIHATADGVVSFIGKQRGYGNVIVLKHWGDYSTLYGHQSRFAKGLRKGDKVSQGDIIGYVGATGWATGPHLHYEFRIDGKQVDPLSVDLPVARTLDPHQMQAFETMVARYRDHIDLVARGDSETTRLASR</sequence>
<keyword evidence="6" id="KW-0862">Zinc</keyword>
<proteinExistence type="predicted"/>
<dbReference type="InterPro" id="IPR045834">
    <property type="entry name" value="Csd3_N2"/>
</dbReference>
<dbReference type="Proteomes" id="UP000580517">
    <property type="component" value="Unassembled WGS sequence"/>
</dbReference>
<feature type="domain" description="Csd3-like second N-terminal" evidence="9">
    <location>
        <begin position="180"/>
        <end position="298"/>
    </location>
</feature>
<accession>A0A853F6E0</accession>
<gene>
    <name evidence="10" type="ORF">H0A68_04565</name>
</gene>
<dbReference type="GO" id="GO:0006508">
    <property type="term" value="P:proteolysis"/>
    <property type="evidence" value="ECO:0007669"/>
    <property type="project" value="UniProtKB-KW"/>
</dbReference>
<dbReference type="GO" id="GO:0046872">
    <property type="term" value="F:metal ion binding"/>
    <property type="evidence" value="ECO:0007669"/>
    <property type="project" value="UniProtKB-KW"/>
</dbReference>
<evidence type="ECO:0000256" key="7">
    <source>
        <dbReference type="ARBA" id="ARBA00023049"/>
    </source>
</evidence>
<dbReference type="InterPro" id="IPR011055">
    <property type="entry name" value="Dup_hybrid_motif"/>
</dbReference>
<dbReference type="GO" id="GO:0030313">
    <property type="term" value="C:cell envelope"/>
    <property type="evidence" value="ECO:0007669"/>
    <property type="project" value="UniProtKB-SubCell"/>
</dbReference>
<dbReference type="Pfam" id="PF01551">
    <property type="entry name" value="Peptidase_M23"/>
    <property type="match status" value="1"/>
</dbReference>
<evidence type="ECO:0000256" key="1">
    <source>
        <dbReference type="ARBA" id="ARBA00001947"/>
    </source>
</evidence>
<dbReference type="Gene3D" id="3.10.450.350">
    <property type="match status" value="2"/>
</dbReference>
<dbReference type="Gene3D" id="2.70.70.10">
    <property type="entry name" value="Glucose Permease (Domain IIA)"/>
    <property type="match status" value="1"/>
</dbReference>
<dbReference type="PANTHER" id="PTHR21666:SF288">
    <property type="entry name" value="CELL DIVISION PROTEIN YTFB"/>
    <property type="match status" value="1"/>
</dbReference>
<organism evidence="10 11">
    <name type="scientific">Allopusillimonas soli</name>
    <dbReference type="NCBI Taxonomy" id="659016"/>
    <lineage>
        <taxon>Bacteria</taxon>
        <taxon>Pseudomonadati</taxon>
        <taxon>Pseudomonadota</taxon>
        <taxon>Betaproteobacteria</taxon>
        <taxon>Burkholderiales</taxon>
        <taxon>Alcaligenaceae</taxon>
        <taxon>Allopusillimonas</taxon>
    </lineage>
</organism>
<evidence type="ECO:0000313" key="10">
    <source>
        <dbReference type="EMBL" id="NYT36135.1"/>
    </source>
</evidence>
<dbReference type="GO" id="GO:0004222">
    <property type="term" value="F:metalloendopeptidase activity"/>
    <property type="evidence" value="ECO:0007669"/>
    <property type="project" value="TreeGrafter"/>
</dbReference>
<dbReference type="Pfam" id="PF19425">
    <property type="entry name" value="Csd3_N2"/>
    <property type="match status" value="1"/>
</dbReference>
<evidence type="ECO:0000313" key="11">
    <source>
        <dbReference type="Proteomes" id="UP000580517"/>
    </source>
</evidence>
<protein>
    <submittedName>
        <fullName evidence="10">M23 family metallopeptidase</fullName>
    </submittedName>
</protein>
<feature type="domain" description="M23ase beta-sheet core" evidence="8">
    <location>
        <begin position="311"/>
        <end position="407"/>
    </location>
</feature>
<dbReference type="CDD" id="cd12797">
    <property type="entry name" value="M23_peptidase"/>
    <property type="match status" value="1"/>
</dbReference>
<evidence type="ECO:0000256" key="4">
    <source>
        <dbReference type="ARBA" id="ARBA00022723"/>
    </source>
</evidence>
<dbReference type="AlphaFoldDB" id="A0A853F6E0"/>
<evidence type="ECO:0000259" key="8">
    <source>
        <dbReference type="Pfam" id="PF01551"/>
    </source>
</evidence>
<dbReference type="SUPFAM" id="SSF51261">
    <property type="entry name" value="Duplicated hybrid motif"/>
    <property type="match status" value="1"/>
</dbReference>
<keyword evidence="11" id="KW-1185">Reference proteome</keyword>
<evidence type="ECO:0000256" key="5">
    <source>
        <dbReference type="ARBA" id="ARBA00022801"/>
    </source>
</evidence>
<dbReference type="OrthoDB" id="9815245at2"/>
<evidence type="ECO:0000256" key="2">
    <source>
        <dbReference type="ARBA" id="ARBA00004196"/>
    </source>
</evidence>
<comment type="cofactor">
    <cofactor evidence="1">
        <name>Zn(2+)</name>
        <dbReference type="ChEBI" id="CHEBI:29105"/>
    </cofactor>
</comment>
<comment type="subcellular location">
    <subcellularLocation>
        <location evidence="2">Cell envelope</location>
    </subcellularLocation>
</comment>
<keyword evidence="5" id="KW-0378">Hydrolase</keyword>
<reference evidence="10 11" key="1">
    <citation type="submission" date="2020-07" db="EMBL/GenBank/DDBJ databases">
        <title>Taxonomic revisions and descriptions of new bacterial species based on genomic comparisons in the high-G+C-content subgroup of the family Alcaligenaceae.</title>
        <authorList>
            <person name="Szabo A."/>
            <person name="Felfoldi T."/>
        </authorList>
    </citation>
    <scope>NUCLEOTIDE SEQUENCE [LARGE SCALE GENOMIC DNA]</scope>
    <source>
        <strain evidence="10 11">DSM 25264</strain>
    </source>
</reference>
<keyword evidence="4" id="KW-0479">Metal-binding</keyword>
<evidence type="ECO:0000256" key="6">
    <source>
        <dbReference type="ARBA" id="ARBA00022833"/>
    </source>
</evidence>
<dbReference type="RefSeq" id="WP_129968044.1">
    <property type="nucleotide sequence ID" value="NZ_JACCEW010000001.1"/>
</dbReference>